<reference evidence="5 6" key="1">
    <citation type="submission" date="2021-12" db="EMBL/GenBank/DDBJ databases">
        <title>Discovery of the Pendulisporaceae a myxobacterial family with distinct sporulation behavior and unique specialized metabolism.</title>
        <authorList>
            <person name="Garcia R."/>
            <person name="Popoff A."/>
            <person name="Bader C.D."/>
            <person name="Loehr J."/>
            <person name="Walesch S."/>
            <person name="Walt C."/>
            <person name="Boldt J."/>
            <person name="Bunk B."/>
            <person name="Haeckl F.J.F.P.J."/>
            <person name="Gunesch A.P."/>
            <person name="Birkelbach J."/>
            <person name="Nuebel U."/>
            <person name="Pietschmann T."/>
            <person name="Bach T."/>
            <person name="Mueller R."/>
        </authorList>
    </citation>
    <scope>NUCLEOTIDE SEQUENCE [LARGE SCALE GENOMIC DNA]</scope>
    <source>
        <strain evidence="5 6">MSr11954</strain>
    </source>
</reference>
<sequence length="567" mass="61841">MRTAAYFFERALSGTIIVVGILFGAFTARAEPATAVSAEERAAIVKERQLGLAYSDPWLRLLLYRQHIDGLWVSQVDDDAFFLSPRGRANPQAELEATLHAFFAPVVAGAEDAHALCRFAARRAWVEEQLVPRGSLPRVRCPKLTSFQEKLDAASVSIVYAANYLSNPASAFGHTFMRIDRRTSNGPGGSGGTGVSYMAKTDTGNPLLYAFKGLGGLFPAYFTFEPYDAVAARYTEDESRDLWEYKLALEPSEIRLLVLHLWELSEIRIQYLYLTENCSYHVLAALEAASPRFDLLSKLNVVVLPGDTIRALTDSPGLVRGVDYHPSLRSRRTSPATADKAPDRGHGSMRVTLGTGATTQYGTGFATFGYRLAMHDLADPADGTPELVQLEILDAQVRLDLARRVLTLDHLTFAEVMSLTPLTSFEKRPSWRAVAFGTRLHDRGCPDCFAHGIEGGLGLTLATRDGRAALFAMADAYIAFSAGFDGVGGSFVRIGAGPYGGLRLRLPGRTLALLTGSVSYLPGQDLSSTYDLRASVRTELGKNVAVGVQAAKQPLSMEAFFSSYFYF</sequence>
<evidence type="ECO:0000313" key="6">
    <source>
        <dbReference type="Proteomes" id="UP001370348"/>
    </source>
</evidence>
<keyword evidence="6" id="KW-1185">Reference proteome</keyword>
<feature type="domain" description="Lnb N-terminal periplasmic" evidence="2">
    <location>
        <begin position="146"/>
        <end position="314"/>
    </location>
</feature>
<name>A0ABZ2LZU9_9BACT</name>
<evidence type="ECO:0000313" key="5">
    <source>
        <dbReference type="EMBL" id="WXB16474.1"/>
    </source>
</evidence>
<evidence type="ECO:0000259" key="2">
    <source>
        <dbReference type="Pfam" id="PF13387"/>
    </source>
</evidence>
<evidence type="ECO:0000259" key="4">
    <source>
        <dbReference type="Pfam" id="PF25225"/>
    </source>
</evidence>
<feature type="region of interest" description="Disordered" evidence="1">
    <location>
        <begin position="328"/>
        <end position="353"/>
    </location>
</feature>
<dbReference type="EMBL" id="CP089984">
    <property type="protein sequence ID" value="WXB16474.1"/>
    <property type="molecule type" value="Genomic_DNA"/>
</dbReference>
<dbReference type="InterPro" id="IPR025178">
    <property type="entry name" value="Lnb_N"/>
</dbReference>
<gene>
    <name evidence="5" type="ORF">LZC94_04155</name>
</gene>
<feature type="domain" description="DUF7843" evidence="4">
    <location>
        <begin position="52"/>
        <end position="129"/>
    </location>
</feature>
<protein>
    <submittedName>
        <fullName evidence="5">DUF4105 domain-containing protein</fullName>
    </submittedName>
</protein>
<organism evidence="5 6">
    <name type="scientific">Pendulispora albinea</name>
    <dbReference type="NCBI Taxonomy" id="2741071"/>
    <lineage>
        <taxon>Bacteria</taxon>
        <taxon>Pseudomonadati</taxon>
        <taxon>Myxococcota</taxon>
        <taxon>Myxococcia</taxon>
        <taxon>Myxococcales</taxon>
        <taxon>Sorangiineae</taxon>
        <taxon>Pendulisporaceae</taxon>
        <taxon>Pendulispora</taxon>
    </lineage>
</organism>
<dbReference type="Pfam" id="PF25222">
    <property type="entry name" value="DUF7840"/>
    <property type="match status" value="1"/>
</dbReference>
<dbReference type="RefSeq" id="WP_394826098.1">
    <property type="nucleotide sequence ID" value="NZ_CP089984.1"/>
</dbReference>
<accession>A0ABZ2LZU9</accession>
<dbReference type="Proteomes" id="UP001370348">
    <property type="component" value="Chromosome"/>
</dbReference>
<proteinExistence type="predicted"/>
<feature type="domain" description="DUF7840" evidence="3">
    <location>
        <begin position="340"/>
        <end position="553"/>
    </location>
</feature>
<evidence type="ECO:0000256" key="1">
    <source>
        <dbReference type="SAM" id="MobiDB-lite"/>
    </source>
</evidence>
<dbReference type="InterPro" id="IPR057162">
    <property type="entry name" value="DUF7840"/>
</dbReference>
<evidence type="ECO:0000259" key="3">
    <source>
        <dbReference type="Pfam" id="PF25222"/>
    </source>
</evidence>
<dbReference type="Pfam" id="PF25225">
    <property type="entry name" value="DUF7843"/>
    <property type="match status" value="1"/>
</dbReference>
<dbReference type="Pfam" id="PF13387">
    <property type="entry name" value="Lnb_N"/>
    <property type="match status" value="1"/>
</dbReference>
<dbReference type="InterPro" id="IPR057165">
    <property type="entry name" value="DUF7843"/>
</dbReference>